<dbReference type="Proteomes" id="UP000244446">
    <property type="component" value="Unassembled WGS sequence"/>
</dbReference>
<dbReference type="SUPFAM" id="SSF103481">
    <property type="entry name" value="Multidrug resistance efflux transporter EmrE"/>
    <property type="match status" value="2"/>
</dbReference>
<feature type="transmembrane region" description="Helical" evidence="6">
    <location>
        <begin position="127"/>
        <end position="145"/>
    </location>
</feature>
<feature type="transmembrane region" description="Helical" evidence="6">
    <location>
        <begin position="264"/>
        <end position="282"/>
    </location>
</feature>
<evidence type="ECO:0000256" key="3">
    <source>
        <dbReference type="ARBA" id="ARBA00022692"/>
    </source>
</evidence>
<keyword evidence="9" id="KW-1185">Reference proteome</keyword>
<dbReference type="EMBL" id="QCYH01000002">
    <property type="protein sequence ID" value="PVA11222.1"/>
    <property type="molecule type" value="Genomic_DNA"/>
</dbReference>
<comment type="subcellular location">
    <subcellularLocation>
        <location evidence="1">Membrane</location>
        <topology evidence="1">Multi-pass membrane protein</topology>
    </subcellularLocation>
</comment>
<keyword evidence="5 6" id="KW-0472">Membrane</keyword>
<dbReference type="AlphaFoldDB" id="A0A2T7G9X5"/>
<feature type="transmembrane region" description="Helical" evidence="6">
    <location>
        <begin position="151"/>
        <end position="168"/>
    </location>
</feature>
<comment type="caution">
    <text evidence="8">The sequence shown here is derived from an EMBL/GenBank/DDBJ whole genome shotgun (WGS) entry which is preliminary data.</text>
</comment>
<evidence type="ECO:0000313" key="9">
    <source>
        <dbReference type="Proteomes" id="UP000244446"/>
    </source>
</evidence>
<evidence type="ECO:0000256" key="2">
    <source>
        <dbReference type="ARBA" id="ARBA00009853"/>
    </source>
</evidence>
<feature type="transmembrane region" description="Helical" evidence="6">
    <location>
        <begin position="210"/>
        <end position="230"/>
    </location>
</feature>
<sequence>MRLSENTIGALLMMASMAAYTLNDTLMKSLSGHVPLFQVIFLRGCLTSAAVAVIAWRMGAFSKRVSRRDTGAIALRVLGEVAGTYFFLTALYHMPLANVTSILQALPLAITLTAALVFREKIGLPRLGAITVGFIGVMLIVRPGAEGFNLYALYGLAAVGCLTVRDLATRSLSRETSSMLVTFATSVTVMAAFGLAQLGGEWAPLDRTDIAKIGGAAALIVAGYLTSIMVVRVGDIGFTAPFRYTAILWALVLGWLAFGDWPAPIVLVGAGIVVASGLFTLYREARLGRKRRPVPVLRPR</sequence>
<dbReference type="InterPro" id="IPR000620">
    <property type="entry name" value="EamA_dom"/>
</dbReference>
<name>A0A2T7G9X5_9RHOB</name>
<protein>
    <submittedName>
        <fullName evidence="8">EamA family transporter</fullName>
    </submittedName>
</protein>
<feature type="transmembrane region" description="Helical" evidence="6">
    <location>
        <begin position="242"/>
        <end position="258"/>
    </location>
</feature>
<dbReference type="RefSeq" id="WP_108691196.1">
    <property type="nucleotide sequence ID" value="NZ_QCYH01000002.1"/>
</dbReference>
<evidence type="ECO:0000259" key="7">
    <source>
        <dbReference type="Pfam" id="PF00892"/>
    </source>
</evidence>
<keyword evidence="3 6" id="KW-0812">Transmembrane</keyword>
<evidence type="ECO:0000256" key="5">
    <source>
        <dbReference type="ARBA" id="ARBA00023136"/>
    </source>
</evidence>
<reference evidence="8 9" key="1">
    <citation type="submission" date="2018-04" db="EMBL/GenBank/DDBJ databases">
        <title>Pelagivirga bohaiensis gen. nov., sp. nov., a bacterium isolated from the Bohai Sea.</title>
        <authorList>
            <person name="Ji X."/>
        </authorList>
    </citation>
    <scope>NUCLEOTIDE SEQUENCE [LARGE SCALE GENOMIC DNA]</scope>
    <source>
        <strain evidence="8 9">BH-SD19</strain>
    </source>
</reference>
<accession>A0A2T7G9X5</accession>
<proteinExistence type="inferred from homology"/>
<organism evidence="8 9">
    <name type="scientific">Pelagivirga sediminicola</name>
    <dbReference type="NCBI Taxonomy" id="2170575"/>
    <lineage>
        <taxon>Bacteria</taxon>
        <taxon>Pseudomonadati</taxon>
        <taxon>Pseudomonadota</taxon>
        <taxon>Alphaproteobacteria</taxon>
        <taxon>Rhodobacterales</taxon>
        <taxon>Paracoccaceae</taxon>
        <taxon>Pelagivirga</taxon>
    </lineage>
</organism>
<comment type="similarity">
    <text evidence="2">Belongs to the drug/metabolite transporter (DMT) superfamily. 10 TMS drug/metabolite exporter (DME) (TC 2.A.7.3) family.</text>
</comment>
<dbReference type="PANTHER" id="PTHR22911">
    <property type="entry name" value="ACYL-MALONYL CONDENSING ENZYME-RELATED"/>
    <property type="match status" value="1"/>
</dbReference>
<evidence type="ECO:0000313" key="8">
    <source>
        <dbReference type="EMBL" id="PVA11222.1"/>
    </source>
</evidence>
<feature type="transmembrane region" description="Helical" evidence="6">
    <location>
        <begin position="180"/>
        <end position="198"/>
    </location>
</feature>
<dbReference type="Pfam" id="PF00892">
    <property type="entry name" value="EamA"/>
    <property type="match status" value="1"/>
</dbReference>
<feature type="domain" description="EamA" evidence="7">
    <location>
        <begin position="8"/>
        <end position="141"/>
    </location>
</feature>
<dbReference type="GO" id="GO:0016020">
    <property type="term" value="C:membrane"/>
    <property type="evidence" value="ECO:0007669"/>
    <property type="project" value="UniProtKB-SubCell"/>
</dbReference>
<evidence type="ECO:0000256" key="6">
    <source>
        <dbReference type="SAM" id="Phobius"/>
    </source>
</evidence>
<feature type="transmembrane region" description="Helical" evidence="6">
    <location>
        <begin position="77"/>
        <end position="95"/>
    </location>
</feature>
<evidence type="ECO:0000256" key="1">
    <source>
        <dbReference type="ARBA" id="ARBA00004141"/>
    </source>
</evidence>
<gene>
    <name evidence="8" type="ORF">DC366_05565</name>
</gene>
<dbReference type="OrthoDB" id="7165334at2"/>
<keyword evidence="4 6" id="KW-1133">Transmembrane helix</keyword>
<dbReference type="InterPro" id="IPR037185">
    <property type="entry name" value="EmrE-like"/>
</dbReference>
<feature type="transmembrane region" description="Helical" evidence="6">
    <location>
        <begin position="34"/>
        <end position="56"/>
    </location>
</feature>
<evidence type="ECO:0000256" key="4">
    <source>
        <dbReference type="ARBA" id="ARBA00022989"/>
    </source>
</evidence>
<feature type="transmembrane region" description="Helical" evidence="6">
    <location>
        <begin position="101"/>
        <end position="118"/>
    </location>
</feature>
<dbReference type="PANTHER" id="PTHR22911:SF6">
    <property type="entry name" value="SOLUTE CARRIER FAMILY 35 MEMBER G1"/>
    <property type="match status" value="1"/>
</dbReference>